<keyword evidence="3" id="KW-1185">Reference proteome</keyword>
<dbReference type="Proteomes" id="UP000823485">
    <property type="component" value="Unassembled WGS sequence"/>
</dbReference>
<proteinExistence type="predicted"/>
<name>A0ABS2R4Z8_9BACI</name>
<keyword evidence="1" id="KW-1133">Transmembrane helix</keyword>
<keyword evidence="1" id="KW-0472">Membrane</keyword>
<protein>
    <submittedName>
        <fullName evidence="2">Uncharacterized protein</fullName>
    </submittedName>
</protein>
<evidence type="ECO:0000313" key="2">
    <source>
        <dbReference type="EMBL" id="MBM7714465.1"/>
    </source>
</evidence>
<sequence>MKFGVKVLGYSIAVAVSYYLYQSRLGAIPFLAASAVMFYLGYRLSSPIFKNEKTRPKEQPPETGK</sequence>
<keyword evidence="1" id="KW-0812">Transmembrane</keyword>
<feature type="transmembrane region" description="Helical" evidence="1">
    <location>
        <begin position="27"/>
        <end position="45"/>
    </location>
</feature>
<reference evidence="2 3" key="1">
    <citation type="submission" date="2021-01" db="EMBL/GenBank/DDBJ databases">
        <title>Genomic Encyclopedia of Type Strains, Phase IV (KMG-IV): sequencing the most valuable type-strain genomes for metagenomic binning, comparative biology and taxonomic classification.</title>
        <authorList>
            <person name="Goeker M."/>
        </authorList>
    </citation>
    <scope>NUCLEOTIDE SEQUENCE [LARGE SCALE GENOMIC DNA]</scope>
    <source>
        <strain evidence="2 3">DSM 105453</strain>
    </source>
</reference>
<comment type="caution">
    <text evidence="2">The sequence shown here is derived from an EMBL/GenBank/DDBJ whole genome shotgun (WGS) entry which is preliminary data.</text>
</comment>
<dbReference type="EMBL" id="JAFBFH010000007">
    <property type="protein sequence ID" value="MBM7714465.1"/>
    <property type="molecule type" value="Genomic_DNA"/>
</dbReference>
<organism evidence="2 3">
    <name type="scientific">Siminovitchia thermophila</name>
    <dbReference type="NCBI Taxonomy" id="1245522"/>
    <lineage>
        <taxon>Bacteria</taxon>
        <taxon>Bacillati</taxon>
        <taxon>Bacillota</taxon>
        <taxon>Bacilli</taxon>
        <taxon>Bacillales</taxon>
        <taxon>Bacillaceae</taxon>
        <taxon>Siminovitchia</taxon>
    </lineage>
</organism>
<accession>A0ABS2R4Z8</accession>
<evidence type="ECO:0000313" key="3">
    <source>
        <dbReference type="Proteomes" id="UP000823485"/>
    </source>
</evidence>
<gene>
    <name evidence="2" type="ORF">JOC94_001437</name>
</gene>
<evidence type="ECO:0000256" key="1">
    <source>
        <dbReference type="SAM" id="Phobius"/>
    </source>
</evidence>